<evidence type="ECO:0000313" key="4">
    <source>
        <dbReference type="Proteomes" id="UP001597173"/>
    </source>
</evidence>
<dbReference type="RefSeq" id="WP_374836749.1">
    <property type="nucleotide sequence ID" value="NZ_JBHEEW010000003.1"/>
</dbReference>
<dbReference type="InterPro" id="IPR011008">
    <property type="entry name" value="Dimeric_a/b-barrel"/>
</dbReference>
<feature type="domain" description="YCII-related" evidence="2">
    <location>
        <begin position="19"/>
        <end position="92"/>
    </location>
</feature>
<accession>A0ABW3YVF7</accession>
<reference evidence="4" key="1">
    <citation type="journal article" date="2019" name="Int. J. Syst. Evol. Microbiol.">
        <title>The Global Catalogue of Microorganisms (GCM) 10K type strain sequencing project: providing services to taxonomists for standard genome sequencing and annotation.</title>
        <authorList>
            <consortium name="The Broad Institute Genomics Platform"/>
            <consortium name="The Broad Institute Genome Sequencing Center for Infectious Disease"/>
            <person name="Wu L."/>
            <person name="Ma J."/>
        </authorList>
    </citation>
    <scope>NUCLEOTIDE SEQUENCE [LARGE SCALE GENOMIC DNA]</scope>
    <source>
        <strain evidence="4">CCUG 55609</strain>
    </source>
</reference>
<evidence type="ECO:0000259" key="2">
    <source>
        <dbReference type="Pfam" id="PF03795"/>
    </source>
</evidence>
<protein>
    <submittedName>
        <fullName evidence="3">YciI family protein</fullName>
    </submittedName>
</protein>
<dbReference type="Pfam" id="PF03795">
    <property type="entry name" value="YCII"/>
    <property type="match status" value="1"/>
</dbReference>
<proteinExistence type="inferred from homology"/>
<evidence type="ECO:0000256" key="1">
    <source>
        <dbReference type="ARBA" id="ARBA00007689"/>
    </source>
</evidence>
<comment type="caution">
    <text evidence="3">The sequence shown here is derived from an EMBL/GenBank/DDBJ whole genome shotgun (WGS) entry which is preliminary data.</text>
</comment>
<keyword evidence="4" id="KW-1185">Reference proteome</keyword>
<gene>
    <name evidence="3" type="ORF">ACFQ33_08330</name>
</gene>
<dbReference type="Gene3D" id="3.30.70.1060">
    <property type="entry name" value="Dimeric alpha+beta barrel"/>
    <property type="match status" value="1"/>
</dbReference>
<dbReference type="Proteomes" id="UP001597173">
    <property type="component" value="Unassembled WGS sequence"/>
</dbReference>
<organism evidence="3 4">
    <name type="scientific">Mycoplana ramosa</name>
    <name type="common">Mycoplana bullata</name>
    <dbReference type="NCBI Taxonomy" id="40837"/>
    <lineage>
        <taxon>Bacteria</taxon>
        <taxon>Pseudomonadati</taxon>
        <taxon>Pseudomonadota</taxon>
        <taxon>Alphaproteobacteria</taxon>
        <taxon>Hyphomicrobiales</taxon>
        <taxon>Rhizobiaceae</taxon>
        <taxon>Mycoplana</taxon>
    </lineage>
</organism>
<dbReference type="SUPFAM" id="SSF54909">
    <property type="entry name" value="Dimeric alpha+beta barrel"/>
    <property type="match status" value="1"/>
</dbReference>
<evidence type="ECO:0000313" key="3">
    <source>
        <dbReference type="EMBL" id="MFD1327901.1"/>
    </source>
</evidence>
<comment type="similarity">
    <text evidence="1">Belongs to the YciI family.</text>
</comment>
<dbReference type="InterPro" id="IPR005545">
    <property type="entry name" value="YCII"/>
</dbReference>
<name>A0ABW3YVF7_MYCRA</name>
<sequence length="99" mass="10852">MAYFHLRLQPPRLSFPHDASEKEMEAMNRHADYWREKASAGTAIAVGPVFDADGAWGMAVIEVEDEAAAQAVADNDPLILAGLGFQFRVSPMPSLILRP</sequence>
<dbReference type="EMBL" id="JBHTNF010000003">
    <property type="protein sequence ID" value="MFD1327901.1"/>
    <property type="molecule type" value="Genomic_DNA"/>
</dbReference>